<organism evidence="1 2">
    <name type="scientific">Leptospira borgpetersenii serovar Hardjo-bovis str. Sponselee</name>
    <dbReference type="NCBI Taxonomy" id="1303729"/>
    <lineage>
        <taxon>Bacteria</taxon>
        <taxon>Pseudomonadati</taxon>
        <taxon>Spirochaetota</taxon>
        <taxon>Spirochaetia</taxon>
        <taxon>Leptospirales</taxon>
        <taxon>Leptospiraceae</taxon>
        <taxon>Leptospira</taxon>
    </lineage>
</organism>
<dbReference type="EMBL" id="ANMU01000169">
    <property type="protein sequence ID" value="EMJ78000.1"/>
    <property type="molecule type" value="Genomic_DNA"/>
</dbReference>
<reference evidence="1 2" key="1">
    <citation type="submission" date="2013-01" db="EMBL/GenBank/DDBJ databases">
        <authorList>
            <person name="Harkins D.M."/>
            <person name="Durkin A.S."/>
            <person name="Brinkac L.M."/>
            <person name="Haft D.H."/>
            <person name="Selengut J.D."/>
            <person name="Sanka R."/>
            <person name="DePew J."/>
            <person name="Purushe J."/>
            <person name="Galloway R.L."/>
            <person name="Vinetz J.M."/>
            <person name="Sutton G.G."/>
            <person name="Nierman W.C."/>
            <person name="Fouts D.E."/>
        </authorList>
    </citation>
    <scope>NUCLEOTIDE SEQUENCE [LARGE SCALE GENOMIC DNA]</scope>
    <source>
        <strain evidence="1 2">Sponselee CDC</strain>
    </source>
</reference>
<sequence length="106" mass="12180">MKIYSGAISSSKSNQPFLFVTKNGSKRKIPLYEPQKVLETALAYDFEKNVLIISYNLLLDTLEIQILQKAVIFHFPPGFMKSSFKILGSFYPIESKPFSEKENKRI</sequence>
<evidence type="ECO:0000313" key="1">
    <source>
        <dbReference type="EMBL" id="EMJ78000.1"/>
    </source>
</evidence>
<evidence type="ECO:0000313" key="2">
    <source>
        <dbReference type="Proteomes" id="UP000011873"/>
    </source>
</evidence>
<gene>
    <name evidence="1" type="ORF">LEP1GSC016_0982</name>
</gene>
<protein>
    <submittedName>
        <fullName evidence="1">Uncharacterized protein</fullName>
    </submittedName>
</protein>
<dbReference type="Proteomes" id="UP000011873">
    <property type="component" value="Unassembled WGS sequence"/>
</dbReference>
<dbReference type="PATRIC" id="fig|1218567.3.peg.4067"/>
<dbReference type="AlphaFoldDB" id="M6BW08"/>
<name>M6BW08_LEPBO</name>
<accession>M6BW08</accession>
<comment type="caution">
    <text evidence="1">The sequence shown here is derived from an EMBL/GenBank/DDBJ whole genome shotgun (WGS) entry which is preliminary data.</text>
</comment>
<proteinExistence type="predicted"/>